<dbReference type="PANTHER" id="PTHR12960">
    <property type="entry name" value="GLE-1-RELATED"/>
    <property type="match status" value="1"/>
</dbReference>
<evidence type="ECO:0000313" key="13">
    <source>
        <dbReference type="Proteomes" id="UP000016931"/>
    </source>
</evidence>
<dbReference type="GO" id="GO:0015031">
    <property type="term" value="P:protein transport"/>
    <property type="evidence" value="ECO:0007669"/>
    <property type="project" value="UniProtKB-KW"/>
</dbReference>
<dbReference type="OMA" id="ILWAKYR"/>
<dbReference type="GO" id="GO:0000822">
    <property type="term" value="F:inositol hexakisphosphate binding"/>
    <property type="evidence" value="ECO:0007669"/>
    <property type="project" value="TreeGrafter"/>
</dbReference>
<accession>N1QKI5</accession>
<feature type="compositionally biased region" description="Basic and acidic residues" evidence="11">
    <location>
        <begin position="141"/>
        <end position="185"/>
    </location>
</feature>
<evidence type="ECO:0000256" key="10">
    <source>
        <dbReference type="ARBA" id="ARBA00029983"/>
    </source>
</evidence>
<feature type="compositionally biased region" description="Low complexity" evidence="11">
    <location>
        <begin position="217"/>
        <end position="237"/>
    </location>
</feature>
<organism evidence="12 13">
    <name type="scientific">Sphaerulina musiva (strain SO2202)</name>
    <name type="common">Poplar stem canker fungus</name>
    <name type="synonym">Septoria musiva</name>
    <dbReference type="NCBI Taxonomy" id="692275"/>
    <lineage>
        <taxon>Eukaryota</taxon>
        <taxon>Fungi</taxon>
        <taxon>Dikarya</taxon>
        <taxon>Ascomycota</taxon>
        <taxon>Pezizomycotina</taxon>
        <taxon>Dothideomycetes</taxon>
        <taxon>Dothideomycetidae</taxon>
        <taxon>Mycosphaerellales</taxon>
        <taxon>Mycosphaerellaceae</taxon>
        <taxon>Sphaerulina</taxon>
    </lineage>
</organism>
<dbReference type="GeneID" id="27899439"/>
<dbReference type="Proteomes" id="UP000016931">
    <property type="component" value="Unassembled WGS sequence"/>
</dbReference>
<keyword evidence="8" id="KW-0539">Nucleus</keyword>
<keyword evidence="7" id="KW-0906">Nuclear pore complex</keyword>
<dbReference type="GO" id="GO:0005737">
    <property type="term" value="C:cytoplasm"/>
    <property type="evidence" value="ECO:0007669"/>
    <property type="project" value="TreeGrafter"/>
</dbReference>
<dbReference type="GO" id="GO:0044614">
    <property type="term" value="C:nuclear pore cytoplasmic filaments"/>
    <property type="evidence" value="ECO:0007669"/>
    <property type="project" value="TreeGrafter"/>
</dbReference>
<sequence length="564" mass="65059">MSSSYKPTDPSRASPSSHRTTGAPNSNRNSLHATQSAQLMEDLSRLLTDSDRTFKKKLDEEALHQQHRHVEALERALKQHEAVRKSAEQTYETFQLEIERQRIAREAAQARKLAEERRKLEEAKEAEIARIEDARQKELARLRDQERQQQEREQARKRQQEEEEAQNRARQQAEQERIAAEKRAQEQAASQEAAARAARNQERQREQQQEKEREQQATRAAQPASTQQQGVPVVPAQPLSSNIPAGLGTTQAERLQVHNAYLQLHAQCKALRKEIMQIKSTNRPIYDSIRDHARHVKLAVGQLAKNDTTGNRKRIQTIQEHWTWSISCFPNETADINLYRLQAVQPSPVPKVFLYMVNHTVKIIIKQLAYEVTVDPERAEPIGILTATLFSKPEFKPNGHFMSDMFWAKFHKVHATIFGLGFNELTPDGRLALGFKPEMYSNKTMWHDAVRAMSRGYAAITLRDFSRSANENPFPNRLYWEALSRILTTPVEQRMALHYVTAEGMLDPLFMPRFIKFYGNNALAAIRLGVVEFPKPPHKEGHELQKTTLQKMHFKFQEQLNLRL</sequence>
<dbReference type="OrthoDB" id="420884at2759"/>
<keyword evidence="3" id="KW-0813">Transport</keyword>
<evidence type="ECO:0000256" key="9">
    <source>
        <dbReference type="ARBA" id="ARBA00026227"/>
    </source>
</evidence>
<evidence type="ECO:0000256" key="3">
    <source>
        <dbReference type="ARBA" id="ARBA00022448"/>
    </source>
</evidence>
<protein>
    <recommendedName>
        <fullName evidence="9">mRNA export factor GLE1</fullName>
    </recommendedName>
    <alternativeName>
        <fullName evidence="10">Nucleoporin GLE1</fullName>
    </alternativeName>
</protein>
<evidence type="ECO:0000256" key="2">
    <source>
        <dbReference type="ARBA" id="ARBA00011056"/>
    </source>
</evidence>
<evidence type="ECO:0000256" key="1">
    <source>
        <dbReference type="ARBA" id="ARBA00004567"/>
    </source>
</evidence>
<evidence type="ECO:0000256" key="8">
    <source>
        <dbReference type="ARBA" id="ARBA00023242"/>
    </source>
</evidence>
<dbReference type="RefSeq" id="XP_016764918.1">
    <property type="nucleotide sequence ID" value="XM_016902302.1"/>
</dbReference>
<dbReference type="AlphaFoldDB" id="N1QKI5"/>
<name>N1QKI5_SPHMS</name>
<dbReference type="GO" id="GO:0005543">
    <property type="term" value="F:phospholipid binding"/>
    <property type="evidence" value="ECO:0007669"/>
    <property type="project" value="TreeGrafter"/>
</dbReference>
<feature type="compositionally biased region" description="Basic and acidic residues" evidence="11">
    <location>
        <begin position="199"/>
        <end position="216"/>
    </location>
</feature>
<dbReference type="EMBL" id="KB456260">
    <property type="protein sequence ID" value="EMF16797.1"/>
    <property type="molecule type" value="Genomic_DNA"/>
</dbReference>
<comment type="subcellular location">
    <subcellularLocation>
        <location evidence="1">Nucleus</location>
        <location evidence="1">Nuclear pore complex</location>
    </subcellularLocation>
</comment>
<gene>
    <name evidence="12" type="ORF">SEPMUDRAFT_129669</name>
</gene>
<evidence type="ECO:0000256" key="11">
    <source>
        <dbReference type="SAM" id="MobiDB-lite"/>
    </source>
</evidence>
<keyword evidence="5" id="KW-0653">Protein transport</keyword>
<keyword evidence="4" id="KW-0509">mRNA transport</keyword>
<dbReference type="GO" id="GO:0016973">
    <property type="term" value="P:poly(A)+ mRNA export from nucleus"/>
    <property type="evidence" value="ECO:0007669"/>
    <property type="project" value="InterPro"/>
</dbReference>
<comment type="similarity">
    <text evidence="2">Belongs to the GLE1 family.</text>
</comment>
<dbReference type="GO" id="GO:0031369">
    <property type="term" value="F:translation initiation factor binding"/>
    <property type="evidence" value="ECO:0007669"/>
    <property type="project" value="TreeGrafter"/>
</dbReference>
<dbReference type="InterPro" id="IPR012476">
    <property type="entry name" value="GLE1"/>
</dbReference>
<dbReference type="STRING" id="692275.N1QKI5"/>
<evidence type="ECO:0000256" key="7">
    <source>
        <dbReference type="ARBA" id="ARBA00023132"/>
    </source>
</evidence>
<dbReference type="InterPro" id="IPR038506">
    <property type="entry name" value="GLE1-like_sf"/>
</dbReference>
<feature type="compositionally biased region" description="Polar residues" evidence="11">
    <location>
        <begin position="1"/>
        <end position="38"/>
    </location>
</feature>
<evidence type="ECO:0000256" key="4">
    <source>
        <dbReference type="ARBA" id="ARBA00022816"/>
    </source>
</evidence>
<keyword evidence="13" id="KW-1185">Reference proteome</keyword>
<dbReference type="Pfam" id="PF07817">
    <property type="entry name" value="GLE1"/>
    <property type="match status" value="1"/>
</dbReference>
<dbReference type="HOGENOM" id="CLU_018821_1_0_1"/>
<reference evidence="12 13" key="1">
    <citation type="journal article" date="2012" name="PLoS Pathog.">
        <title>Diverse lifestyles and strategies of plant pathogenesis encoded in the genomes of eighteen Dothideomycetes fungi.</title>
        <authorList>
            <person name="Ohm R.A."/>
            <person name="Feau N."/>
            <person name="Henrissat B."/>
            <person name="Schoch C.L."/>
            <person name="Horwitz B.A."/>
            <person name="Barry K.W."/>
            <person name="Condon B.J."/>
            <person name="Copeland A.C."/>
            <person name="Dhillon B."/>
            <person name="Glaser F."/>
            <person name="Hesse C.N."/>
            <person name="Kosti I."/>
            <person name="LaButti K."/>
            <person name="Lindquist E.A."/>
            <person name="Lucas S."/>
            <person name="Salamov A.A."/>
            <person name="Bradshaw R.E."/>
            <person name="Ciuffetti L."/>
            <person name="Hamelin R.C."/>
            <person name="Kema G.H.J."/>
            <person name="Lawrence C."/>
            <person name="Scott J.A."/>
            <person name="Spatafora J.W."/>
            <person name="Turgeon B.G."/>
            <person name="de Wit P.J.G.M."/>
            <person name="Zhong S."/>
            <person name="Goodwin S.B."/>
            <person name="Grigoriev I.V."/>
        </authorList>
    </citation>
    <scope>NUCLEOTIDE SEQUENCE [LARGE SCALE GENOMIC DNA]</scope>
    <source>
        <strain evidence="12 13">SO2202</strain>
    </source>
</reference>
<evidence type="ECO:0000313" key="12">
    <source>
        <dbReference type="EMBL" id="EMF16797.1"/>
    </source>
</evidence>
<evidence type="ECO:0000256" key="5">
    <source>
        <dbReference type="ARBA" id="ARBA00022927"/>
    </source>
</evidence>
<feature type="region of interest" description="Disordered" evidence="11">
    <location>
        <begin position="141"/>
        <end position="237"/>
    </location>
</feature>
<dbReference type="Gene3D" id="1.25.40.510">
    <property type="entry name" value="GLE1-like"/>
    <property type="match status" value="1"/>
</dbReference>
<feature type="region of interest" description="Disordered" evidence="11">
    <location>
        <begin position="1"/>
        <end position="44"/>
    </location>
</feature>
<feature type="compositionally biased region" description="Low complexity" evidence="11">
    <location>
        <begin position="186"/>
        <end position="198"/>
    </location>
</feature>
<dbReference type="eggNOG" id="KOG2412">
    <property type="taxonomic scope" value="Eukaryota"/>
</dbReference>
<proteinExistence type="inferred from homology"/>
<dbReference type="PANTHER" id="PTHR12960:SF0">
    <property type="entry name" value="MRNA EXPORT FACTOR GLE1"/>
    <property type="match status" value="1"/>
</dbReference>
<keyword evidence="6" id="KW-0811">Translocation</keyword>
<evidence type="ECO:0000256" key="6">
    <source>
        <dbReference type="ARBA" id="ARBA00023010"/>
    </source>
</evidence>